<evidence type="ECO:0000259" key="4">
    <source>
        <dbReference type="PROSITE" id="PS50042"/>
    </source>
</evidence>
<keyword evidence="2" id="KW-0238">DNA-binding</keyword>
<feature type="domain" description="HTH crp-type" evidence="5">
    <location>
        <begin position="164"/>
        <end position="237"/>
    </location>
</feature>
<reference evidence="6 7" key="1">
    <citation type="submission" date="2023-10" db="EMBL/GenBank/DDBJ databases">
        <title>Description of Microbulbifer bruguierae sp. nov., isolated from the sediments of mangrove plant Bruguiera sexangula and comparative genomic analyses of the genus Microbulbifer.</title>
        <authorList>
            <person name="Long M."/>
        </authorList>
    </citation>
    <scope>NUCLEOTIDE SEQUENCE [LARGE SCALE GENOMIC DNA]</scope>
    <source>
        <strain evidence="6 7">SPO729</strain>
    </source>
</reference>
<dbReference type="PANTHER" id="PTHR24567">
    <property type="entry name" value="CRP FAMILY TRANSCRIPTIONAL REGULATORY PROTEIN"/>
    <property type="match status" value="1"/>
</dbReference>
<dbReference type="InterPro" id="IPR018490">
    <property type="entry name" value="cNMP-bd_dom_sf"/>
</dbReference>
<dbReference type="RefSeq" id="WP_318954105.1">
    <property type="nucleotide sequence ID" value="NZ_CP137555.1"/>
</dbReference>
<evidence type="ECO:0000256" key="1">
    <source>
        <dbReference type="ARBA" id="ARBA00023015"/>
    </source>
</evidence>
<dbReference type="GO" id="GO:0005829">
    <property type="term" value="C:cytosol"/>
    <property type="evidence" value="ECO:0007669"/>
    <property type="project" value="TreeGrafter"/>
</dbReference>
<dbReference type="GO" id="GO:0003677">
    <property type="term" value="F:DNA binding"/>
    <property type="evidence" value="ECO:0007669"/>
    <property type="project" value="UniProtKB-KW"/>
</dbReference>
<keyword evidence="3" id="KW-0804">Transcription</keyword>
<organism evidence="6 7">
    <name type="scientific">Microbulbifer pacificus</name>
    <dbReference type="NCBI Taxonomy" id="407164"/>
    <lineage>
        <taxon>Bacteria</taxon>
        <taxon>Pseudomonadati</taxon>
        <taxon>Pseudomonadota</taxon>
        <taxon>Gammaproteobacteria</taxon>
        <taxon>Cellvibrionales</taxon>
        <taxon>Microbulbiferaceae</taxon>
        <taxon>Microbulbifer</taxon>
    </lineage>
</organism>
<protein>
    <submittedName>
        <fullName evidence="6">Crp/Fnr family transcriptional regulator</fullName>
    </submittedName>
</protein>
<dbReference type="AlphaFoldDB" id="A0AAU0MYE1"/>
<dbReference type="SUPFAM" id="SSF46785">
    <property type="entry name" value="Winged helix' DNA-binding domain"/>
    <property type="match status" value="1"/>
</dbReference>
<dbReference type="Gene3D" id="1.10.10.10">
    <property type="entry name" value="Winged helix-like DNA-binding domain superfamily/Winged helix DNA-binding domain"/>
    <property type="match status" value="1"/>
</dbReference>
<dbReference type="SMART" id="SM00419">
    <property type="entry name" value="HTH_CRP"/>
    <property type="match status" value="1"/>
</dbReference>
<name>A0AAU0MYE1_9GAMM</name>
<dbReference type="EMBL" id="CP137555">
    <property type="protein sequence ID" value="WOX05635.1"/>
    <property type="molecule type" value="Genomic_DNA"/>
</dbReference>
<proteinExistence type="predicted"/>
<evidence type="ECO:0000256" key="2">
    <source>
        <dbReference type="ARBA" id="ARBA00023125"/>
    </source>
</evidence>
<gene>
    <name evidence="6" type="ORF">R5R33_00380</name>
</gene>
<dbReference type="Proteomes" id="UP001302477">
    <property type="component" value="Chromosome"/>
</dbReference>
<dbReference type="GO" id="GO:0003700">
    <property type="term" value="F:DNA-binding transcription factor activity"/>
    <property type="evidence" value="ECO:0007669"/>
    <property type="project" value="TreeGrafter"/>
</dbReference>
<dbReference type="PROSITE" id="PS51063">
    <property type="entry name" value="HTH_CRP_2"/>
    <property type="match status" value="1"/>
</dbReference>
<dbReference type="SMART" id="SM00100">
    <property type="entry name" value="cNMP"/>
    <property type="match status" value="1"/>
</dbReference>
<feature type="domain" description="Cyclic nucleotide-binding" evidence="4">
    <location>
        <begin position="30"/>
        <end position="150"/>
    </location>
</feature>
<evidence type="ECO:0000313" key="7">
    <source>
        <dbReference type="Proteomes" id="UP001302477"/>
    </source>
</evidence>
<dbReference type="InterPro" id="IPR036390">
    <property type="entry name" value="WH_DNA-bd_sf"/>
</dbReference>
<dbReference type="Pfam" id="PF13545">
    <property type="entry name" value="HTH_Crp_2"/>
    <property type="match status" value="1"/>
</dbReference>
<dbReference type="Pfam" id="PF00027">
    <property type="entry name" value="cNMP_binding"/>
    <property type="match status" value="1"/>
</dbReference>
<evidence type="ECO:0000259" key="5">
    <source>
        <dbReference type="PROSITE" id="PS51063"/>
    </source>
</evidence>
<keyword evidence="1" id="KW-0805">Transcription regulation</keyword>
<dbReference type="SUPFAM" id="SSF51206">
    <property type="entry name" value="cAMP-binding domain-like"/>
    <property type="match status" value="1"/>
</dbReference>
<dbReference type="PANTHER" id="PTHR24567:SF74">
    <property type="entry name" value="HTH-TYPE TRANSCRIPTIONAL REGULATOR ARCR"/>
    <property type="match status" value="1"/>
</dbReference>
<dbReference type="CDD" id="cd00038">
    <property type="entry name" value="CAP_ED"/>
    <property type="match status" value="1"/>
</dbReference>
<dbReference type="Gene3D" id="2.60.120.10">
    <property type="entry name" value="Jelly Rolls"/>
    <property type="match status" value="1"/>
</dbReference>
<sequence>MAHNTVNLLTFFVYTAPMIDPIPIFKACPILGGLPEEAFAELAPLVRIRPYRADELIYLPGSMQSQLSIVAEGRVRICSSNAAGREATLAILDVGAWFGDTVFSPGMSRVFGATAHDDCVVVDVPGTALRSLLARNPEAYPVALDLVNRRLWAAMSIIQDDVLRGTEARIGRRLLFLAQMHNPSGVDSGGASFRLTRELLANMMGMTRQGVHAVLKKIEAQGLIEFAYGQVTIPDISRLQSYIQALD</sequence>
<evidence type="ECO:0000313" key="6">
    <source>
        <dbReference type="EMBL" id="WOX05635.1"/>
    </source>
</evidence>
<keyword evidence="7" id="KW-1185">Reference proteome</keyword>
<dbReference type="InterPro" id="IPR050397">
    <property type="entry name" value="Env_Response_Regulators"/>
</dbReference>
<accession>A0AAU0MYE1</accession>
<dbReference type="InterPro" id="IPR000595">
    <property type="entry name" value="cNMP-bd_dom"/>
</dbReference>
<dbReference type="InterPro" id="IPR012318">
    <property type="entry name" value="HTH_CRP"/>
</dbReference>
<dbReference type="InterPro" id="IPR036388">
    <property type="entry name" value="WH-like_DNA-bd_sf"/>
</dbReference>
<dbReference type="KEGG" id="mpaf:R5R33_00380"/>
<dbReference type="PROSITE" id="PS50042">
    <property type="entry name" value="CNMP_BINDING_3"/>
    <property type="match status" value="1"/>
</dbReference>
<dbReference type="InterPro" id="IPR014710">
    <property type="entry name" value="RmlC-like_jellyroll"/>
</dbReference>
<evidence type="ECO:0000256" key="3">
    <source>
        <dbReference type="ARBA" id="ARBA00023163"/>
    </source>
</evidence>